<name>A0A173MNY6_9BACT</name>
<keyword evidence="2" id="KW-1185">Reference proteome</keyword>
<evidence type="ECO:0000313" key="2">
    <source>
        <dbReference type="Proteomes" id="UP000186917"/>
    </source>
</evidence>
<proteinExistence type="predicted"/>
<dbReference type="RefSeq" id="WP_076375388.1">
    <property type="nucleotide sequence ID" value="NZ_AP017422.1"/>
</dbReference>
<dbReference type="AlphaFoldDB" id="A0A173MNY6"/>
<dbReference type="OrthoDB" id="673962at2"/>
<accession>A0A173MNY6</accession>
<sequence>MSDFLYCHDPLDEEAGEYILHLGRPNGLIKIILLDEQDAIEGDEFVHKTYEYENDDISEEYQLVFTPFEGLSDNANFSADDIQEILDNAWTYWVDVLDWEDEEEEDEE</sequence>
<gene>
    <name evidence="1" type="ORF">SAMN05421788_101535</name>
</gene>
<dbReference type="EMBL" id="FTOR01000001">
    <property type="protein sequence ID" value="SIS67127.1"/>
    <property type="molecule type" value="Genomic_DNA"/>
</dbReference>
<reference evidence="2" key="1">
    <citation type="submission" date="2017-01" db="EMBL/GenBank/DDBJ databases">
        <authorList>
            <person name="Varghese N."/>
            <person name="Submissions S."/>
        </authorList>
    </citation>
    <scope>NUCLEOTIDE SEQUENCE [LARGE SCALE GENOMIC DNA]</scope>
    <source>
        <strain evidence="2">DSM 21054</strain>
    </source>
</reference>
<organism evidence="1 2">
    <name type="scientific">Filimonas lacunae</name>
    <dbReference type="NCBI Taxonomy" id="477680"/>
    <lineage>
        <taxon>Bacteria</taxon>
        <taxon>Pseudomonadati</taxon>
        <taxon>Bacteroidota</taxon>
        <taxon>Chitinophagia</taxon>
        <taxon>Chitinophagales</taxon>
        <taxon>Chitinophagaceae</taxon>
        <taxon>Filimonas</taxon>
    </lineage>
</organism>
<evidence type="ECO:0000313" key="1">
    <source>
        <dbReference type="EMBL" id="SIS67127.1"/>
    </source>
</evidence>
<dbReference type="Proteomes" id="UP000186917">
    <property type="component" value="Unassembled WGS sequence"/>
</dbReference>
<dbReference type="KEGG" id="fln:FLA_5136"/>
<protein>
    <submittedName>
        <fullName evidence="1">Uncharacterized protein</fullName>
    </submittedName>
</protein>